<gene>
    <name evidence="1" type="ORF">A3196_14675</name>
</gene>
<dbReference type="InterPro" id="IPR011989">
    <property type="entry name" value="ARM-like"/>
</dbReference>
<dbReference type="EMBL" id="LVJZ01000003">
    <property type="protein sequence ID" value="ODB97891.1"/>
    <property type="molecule type" value="Genomic_DNA"/>
</dbReference>
<reference evidence="1 2" key="1">
    <citation type="submission" date="2016-03" db="EMBL/GenBank/DDBJ databases">
        <title>Chemosynthetic sulphur-oxidizing symbionts of marine invertebrate animals are capable of nitrogen fixation.</title>
        <authorList>
            <person name="Petersen J.M."/>
            <person name="Kemper A."/>
            <person name="Gruber-Vodicka H."/>
            <person name="Cardini U."/>
            <person name="Geest Mvander."/>
            <person name="Kleiner M."/>
            <person name="Bulgheresi S."/>
            <person name="Fussmann M."/>
            <person name="Herbold C."/>
            <person name="Seah B.K.B."/>
            <person name="Antony C.Paul."/>
            <person name="Liu D."/>
            <person name="Belitz A."/>
            <person name="Weber M."/>
        </authorList>
    </citation>
    <scope>NUCLEOTIDE SEQUENCE [LARGE SCALE GENOMIC DNA]</scope>
    <source>
        <strain evidence="1">G_D</strain>
    </source>
</reference>
<proteinExistence type="predicted"/>
<protein>
    <recommendedName>
        <fullName evidence="3">TIGR02270 family protein</fullName>
    </recommendedName>
</protein>
<comment type="caution">
    <text evidence="1">The sequence shown here is derived from an EMBL/GenBank/DDBJ whole genome shotgun (WGS) entry which is preliminary data.</text>
</comment>
<evidence type="ECO:0000313" key="2">
    <source>
        <dbReference type="Proteomes" id="UP000094849"/>
    </source>
</evidence>
<dbReference type="Pfam" id="PF13646">
    <property type="entry name" value="HEAT_2"/>
    <property type="match status" value="1"/>
</dbReference>
<organism evidence="1 2">
    <name type="scientific">Candidatus Thiodiazotropha endoloripes</name>
    <dbReference type="NCBI Taxonomy" id="1818881"/>
    <lineage>
        <taxon>Bacteria</taxon>
        <taxon>Pseudomonadati</taxon>
        <taxon>Pseudomonadota</taxon>
        <taxon>Gammaproteobacteria</taxon>
        <taxon>Chromatiales</taxon>
        <taxon>Sedimenticolaceae</taxon>
        <taxon>Candidatus Thiodiazotropha</taxon>
    </lineage>
</organism>
<dbReference type="STRING" id="1818881.A3196_14675"/>
<dbReference type="RefSeq" id="WP_069005868.1">
    <property type="nucleotide sequence ID" value="NZ_LVJW01000003.1"/>
</dbReference>
<dbReference type="Gene3D" id="1.25.10.10">
    <property type="entry name" value="Leucine-rich Repeat Variant"/>
    <property type="match status" value="1"/>
</dbReference>
<dbReference type="InterPro" id="IPR016024">
    <property type="entry name" value="ARM-type_fold"/>
</dbReference>
<dbReference type="SUPFAM" id="SSF48371">
    <property type="entry name" value="ARM repeat"/>
    <property type="match status" value="1"/>
</dbReference>
<evidence type="ECO:0000313" key="1">
    <source>
        <dbReference type="EMBL" id="ODB97891.1"/>
    </source>
</evidence>
<evidence type="ECO:0008006" key="3">
    <source>
        <dbReference type="Google" id="ProtNLM"/>
    </source>
</evidence>
<dbReference type="AlphaFoldDB" id="A0A1E2UT90"/>
<accession>A0A1E2UT90</accession>
<dbReference type="Proteomes" id="UP000094849">
    <property type="component" value="Unassembled WGS sequence"/>
</dbReference>
<sequence length="411" mass="46023">MIIEHIVSQHAEESAFLWLLRDSAIREPHYDLADLKELESRVSAHLDGLHVAGAEAWPFCEAGLNQAESGEVFTAAYVALDQANNEWLEQTLAVVAETPETLRGLVSALGWLPQEKLQGFVVNWLKSDQPMNRLIGLSACSIQRVDCGGYLKQGIEDSDVSVCSRALRNVGEIRRRDLLPLVIEKLNNEDPCCRFWAAWSATLLGDEKGLNTLSEFYSEVSEFQHRALSLGLRAMDKELAVNWVREHAKTEGYERAIIEAIATIGDPVSIPWLISMMDKPEYSRLAAESFAAITGLDLAYEDMETDQPAGFESGPTENPADEEVALDPDEELVWPDQQKISDWWSSQQGRFHAGGRYLNGAQITREQCIEVLKTGYQRQRRAAAMELAIFDQQQPLFNTSATAIRQSQLLE</sequence>
<keyword evidence="2" id="KW-1185">Reference proteome</keyword>
<dbReference type="InterPro" id="IPR011959">
    <property type="entry name" value="CHP02270"/>
</dbReference>
<dbReference type="NCBIfam" id="TIGR02270">
    <property type="entry name" value="TIGR02270 family protein"/>
    <property type="match status" value="1"/>
</dbReference>
<name>A0A1E2UT90_9GAMM</name>